<evidence type="ECO:0000259" key="3">
    <source>
        <dbReference type="Pfam" id="PF00534"/>
    </source>
</evidence>
<dbReference type="InterPro" id="IPR001296">
    <property type="entry name" value="Glyco_trans_1"/>
</dbReference>
<keyword evidence="6" id="KW-1185">Reference proteome</keyword>
<reference evidence="5 6" key="1">
    <citation type="submission" date="2024-01" db="EMBL/GenBank/DDBJ databases">
        <title>Genome insights into Plantactinospora sonchi sp. nov.</title>
        <authorList>
            <person name="Wang L."/>
        </authorList>
    </citation>
    <scope>NUCLEOTIDE SEQUENCE [LARGE SCALE GENOMIC DNA]</scope>
    <source>
        <strain evidence="5 6">NEAU-QY2</strain>
    </source>
</reference>
<protein>
    <submittedName>
        <fullName evidence="5">Glycosyltransferase</fullName>
        <ecNumber evidence="5">2.4.-.-</ecNumber>
    </submittedName>
</protein>
<evidence type="ECO:0000256" key="2">
    <source>
        <dbReference type="ARBA" id="ARBA00022679"/>
    </source>
</evidence>
<dbReference type="Pfam" id="PF13439">
    <property type="entry name" value="Glyco_transf_4"/>
    <property type="match status" value="1"/>
</dbReference>
<dbReference type="Pfam" id="PF00534">
    <property type="entry name" value="Glycos_transf_1"/>
    <property type="match status" value="1"/>
</dbReference>
<feature type="domain" description="Glycosyl transferase family 1" evidence="3">
    <location>
        <begin position="191"/>
        <end position="352"/>
    </location>
</feature>
<evidence type="ECO:0000313" key="5">
    <source>
        <dbReference type="EMBL" id="MEE6260745.1"/>
    </source>
</evidence>
<keyword evidence="1 5" id="KW-0328">Glycosyltransferase</keyword>
<dbReference type="EMBL" id="JAZGQK010000016">
    <property type="protein sequence ID" value="MEE6260745.1"/>
    <property type="molecule type" value="Genomic_DNA"/>
</dbReference>
<evidence type="ECO:0000256" key="1">
    <source>
        <dbReference type="ARBA" id="ARBA00022676"/>
    </source>
</evidence>
<dbReference type="InterPro" id="IPR028098">
    <property type="entry name" value="Glyco_trans_4-like_N"/>
</dbReference>
<keyword evidence="2 5" id="KW-0808">Transferase</keyword>
<dbReference type="Proteomes" id="UP001332243">
    <property type="component" value="Unassembled WGS sequence"/>
</dbReference>
<dbReference type="SUPFAM" id="SSF53756">
    <property type="entry name" value="UDP-Glycosyltransferase/glycogen phosphorylase"/>
    <property type="match status" value="1"/>
</dbReference>
<dbReference type="GO" id="GO:0016757">
    <property type="term" value="F:glycosyltransferase activity"/>
    <property type="evidence" value="ECO:0007669"/>
    <property type="project" value="UniProtKB-KW"/>
</dbReference>
<name>A0ABU7RW69_9ACTN</name>
<evidence type="ECO:0000259" key="4">
    <source>
        <dbReference type="Pfam" id="PF13439"/>
    </source>
</evidence>
<organism evidence="5 6">
    <name type="scientific">Plantactinospora sonchi</name>
    <dbReference type="NCBI Taxonomy" id="1544735"/>
    <lineage>
        <taxon>Bacteria</taxon>
        <taxon>Bacillati</taxon>
        <taxon>Actinomycetota</taxon>
        <taxon>Actinomycetes</taxon>
        <taxon>Micromonosporales</taxon>
        <taxon>Micromonosporaceae</taxon>
        <taxon>Plantactinospora</taxon>
    </lineage>
</organism>
<evidence type="ECO:0000313" key="6">
    <source>
        <dbReference type="Proteomes" id="UP001332243"/>
    </source>
</evidence>
<dbReference type="PANTHER" id="PTHR12526">
    <property type="entry name" value="GLYCOSYLTRANSFERASE"/>
    <property type="match status" value="1"/>
</dbReference>
<dbReference type="Gene3D" id="3.40.50.2000">
    <property type="entry name" value="Glycogen Phosphorylase B"/>
    <property type="match status" value="2"/>
</dbReference>
<dbReference type="EC" id="2.4.-.-" evidence="5"/>
<sequence>MSLTVLVNAGPWLPVPPKGYGGIENIVATLVPELRRLGVRVVLGTVDSSELPVDEKLAVFAEGQFGHLQRPYNQACGIVQSHLHAVVRRVRDGGDIDLVHDHVEAAGLATLAALGPDAPPVLHTLHWDLAKHPELYGGFDGGDRVRVNGVSASQLARAPKALRDHSVGHVHLATPLAVDAERRLADRGGAAAKGRHVVVLGRINPGKGQDLAARLAHRAGFDLVLAGPVGPYQQPAELAAAEHDPVAAANPDVRFWRERVAPYVDGERVRWIGTVAGRDRDDLVASARVSLFPLRWAEPGGTAVVESLALGTPVVGLAEGCLPELVVHGDTGLLTTDEETLADLVNWAGEIDPRRCAAEAARRFTPAVMAESYLTLYERVRKGPLLSLSEVKGPLLNA</sequence>
<proteinExistence type="predicted"/>
<feature type="domain" description="Glycosyltransferase subfamily 4-like N-terminal" evidence="4">
    <location>
        <begin position="20"/>
        <end position="133"/>
    </location>
</feature>
<gene>
    <name evidence="5" type="ORF">V1633_19865</name>
</gene>
<comment type="caution">
    <text evidence="5">The sequence shown here is derived from an EMBL/GenBank/DDBJ whole genome shotgun (WGS) entry which is preliminary data.</text>
</comment>
<dbReference type="RefSeq" id="WP_331215849.1">
    <property type="nucleotide sequence ID" value="NZ_JAZGQK010000016.1"/>
</dbReference>
<accession>A0ABU7RW69</accession>